<dbReference type="eggNOG" id="COG0394">
    <property type="taxonomic scope" value="Bacteria"/>
</dbReference>
<dbReference type="Proteomes" id="UP000010820">
    <property type="component" value="Chromosome"/>
</dbReference>
<keyword evidence="1" id="KW-0059">Arsenical resistance</keyword>
<dbReference type="HOGENOM" id="CLU_071415_3_0_6"/>
<gene>
    <name evidence="4" type="ORF">Psest_2247</name>
</gene>
<protein>
    <submittedName>
        <fullName evidence="4">Protein-tyrosine-phosphatase</fullName>
    </submittedName>
</protein>
<proteinExistence type="predicted"/>
<sequence>MKILFLCTANSCRSILAVALFNQLAPAGMRAFSAGSEPRGEINPLTLEALARAGIAADGLYSKSSDAHQALNPDFVITVCDKAAGEACPVHFGPATKAHWGLADPSESVGSPEEIKAAFDATLVRLKLRFTAFHRVSRATARSAGCRYAENRAGAHRHTLNLAGHA</sequence>
<feature type="domain" description="Phosphotyrosine protein phosphatase I" evidence="3">
    <location>
        <begin position="1"/>
        <end position="136"/>
    </location>
</feature>
<dbReference type="SMART" id="SM00226">
    <property type="entry name" value="LMWPc"/>
    <property type="match status" value="1"/>
</dbReference>
<dbReference type="InterPro" id="IPR036196">
    <property type="entry name" value="Ptyr_pPase_sf"/>
</dbReference>
<dbReference type="Pfam" id="PF01451">
    <property type="entry name" value="LMWPc"/>
    <property type="match status" value="1"/>
</dbReference>
<evidence type="ECO:0000256" key="1">
    <source>
        <dbReference type="ARBA" id="ARBA00022849"/>
    </source>
</evidence>
<dbReference type="PANTHER" id="PTHR43428">
    <property type="entry name" value="ARSENATE REDUCTASE"/>
    <property type="match status" value="1"/>
</dbReference>
<evidence type="ECO:0000313" key="4">
    <source>
        <dbReference type="EMBL" id="AGA86778.1"/>
    </source>
</evidence>
<dbReference type="PATRIC" id="fig|644801.3.peg.2196"/>
<dbReference type="KEGG" id="psh:Psest_2247"/>
<dbReference type="GO" id="GO:0046685">
    <property type="term" value="P:response to arsenic-containing substance"/>
    <property type="evidence" value="ECO:0007669"/>
    <property type="project" value="UniProtKB-KW"/>
</dbReference>
<dbReference type="STRING" id="644801.Psest_2247"/>
<dbReference type="CDD" id="cd16345">
    <property type="entry name" value="LMWP_ArsC"/>
    <property type="match status" value="1"/>
</dbReference>
<dbReference type="PANTHER" id="PTHR43428:SF1">
    <property type="entry name" value="ARSENATE REDUCTASE"/>
    <property type="match status" value="1"/>
</dbReference>
<accession>L0GJ50</accession>
<dbReference type="AlphaFoldDB" id="L0GJ50"/>
<organism evidence="4 5">
    <name type="scientific">Stutzerimonas stutzeri RCH2</name>
    <dbReference type="NCBI Taxonomy" id="644801"/>
    <lineage>
        <taxon>Bacteria</taxon>
        <taxon>Pseudomonadati</taxon>
        <taxon>Pseudomonadota</taxon>
        <taxon>Gammaproteobacteria</taxon>
        <taxon>Pseudomonadales</taxon>
        <taxon>Pseudomonadaceae</taxon>
        <taxon>Stutzerimonas</taxon>
    </lineage>
</organism>
<keyword evidence="2" id="KW-0732">Signal</keyword>
<evidence type="ECO:0000259" key="3">
    <source>
        <dbReference type="SMART" id="SM00226"/>
    </source>
</evidence>
<evidence type="ECO:0000256" key="2">
    <source>
        <dbReference type="SAM" id="SignalP"/>
    </source>
</evidence>
<dbReference type="Gene3D" id="3.40.50.2300">
    <property type="match status" value="1"/>
</dbReference>
<dbReference type="SUPFAM" id="SSF52788">
    <property type="entry name" value="Phosphotyrosine protein phosphatases I"/>
    <property type="match status" value="1"/>
</dbReference>
<feature type="signal peptide" evidence="2">
    <location>
        <begin position="1"/>
        <end position="19"/>
    </location>
</feature>
<reference evidence="4 5" key="1">
    <citation type="submission" date="2011-10" db="EMBL/GenBank/DDBJ databases">
        <title>Complete sequence of chromosome of Pseudomonas stutzeri RCH2.</title>
        <authorList>
            <consortium name="US DOE Joint Genome Institute"/>
            <person name="Lucas S."/>
            <person name="Han J."/>
            <person name="Lapidus A."/>
            <person name="Cheng J.-F."/>
            <person name="Goodwin L."/>
            <person name="Pitluck S."/>
            <person name="Peters L."/>
            <person name="Ovchinnikova G."/>
            <person name="Zeytun A."/>
            <person name="Lu M."/>
            <person name="Detter J.C."/>
            <person name="Han C."/>
            <person name="Tapia R."/>
            <person name="Land M."/>
            <person name="Hauser L."/>
            <person name="Kyrpides N."/>
            <person name="Ivanova N."/>
            <person name="Pagani I."/>
            <person name="Chakraborty R."/>
            <person name="Arkin A."/>
            <person name="Dehal P."/>
            <person name="Wall J."/>
            <person name="Hazen T."/>
            <person name="Woyke T."/>
        </authorList>
    </citation>
    <scope>NUCLEOTIDE SEQUENCE [LARGE SCALE GENOMIC DNA]</scope>
    <source>
        <strain evidence="4 5">RCH2</strain>
    </source>
</reference>
<evidence type="ECO:0000313" key="5">
    <source>
        <dbReference type="Proteomes" id="UP000010820"/>
    </source>
</evidence>
<feature type="chain" id="PRO_5003942783" evidence="2">
    <location>
        <begin position="20"/>
        <end position="166"/>
    </location>
</feature>
<dbReference type="InterPro" id="IPR023485">
    <property type="entry name" value="Ptyr_pPase"/>
</dbReference>
<name>L0GJ50_STUST</name>
<dbReference type="EMBL" id="CP003071">
    <property type="protein sequence ID" value="AGA86778.1"/>
    <property type="molecule type" value="Genomic_DNA"/>
</dbReference>